<evidence type="ECO:0000256" key="11">
    <source>
        <dbReference type="ARBA" id="ARBA00034617"/>
    </source>
</evidence>
<comment type="catalytic activity">
    <reaction evidence="13">
        <text>ATP + H2O = ADP + phosphate + H(+)</text>
        <dbReference type="Rhea" id="RHEA:13065"/>
        <dbReference type="ChEBI" id="CHEBI:15377"/>
        <dbReference type="ChEBI" id="CHEBI:15378"/>
        <dbReference type="ChEBI" id="CHEBI:30616"/>
        <dbReference type="ChEBI" id="CHEBI:43474"/>
        <dbReference type="ChEBI" id="CHEBI:456216"/>
        <dbReference type="EC" id="5.6.2.4"/>
    </reaction>
</comment>
<dbReference type="SUPFAM" id="SSF52540">
    <property type="entry name" value="P-loop containing nucleoside triphosphate hydrolases"/>
    <property type="match status" value="1"/>
</dbReference>
<evidence type="ECO:0000313" key="18">
    <source>
        <dbReference type="Proteomes" id="UP000886725"/>
    </source>
</evidence>
<keyword evidence="3" id="KW-0227">DNA damage</keyword>
<dbReference type="InterPro" id="IPR000212">
    <property type="entry name" value="DNA_helicase_UvrD/REP"/>
</dbReference>
<dbReference type="PROSITE" id="PS51217">
    <property type="entry name" value="UVRD_HELICASE_CTER"/>
    <property type="match status" value="1"/>
</dbReference>
<dbReference type="AlphaFoldDB" id="A0A9D1CKK7"/>
<dbReference type="Pfam" id="PF00580">
    <property type="entry name" value="UvrD-helicase"/>
    <property type="match status" value="1"/>
</dbReference>
<keyword evidence="4 14" id="KW-0378">Hydrolase</keyword>
<dbReference type="GO" id="GO:0005524">
    <property type="term" value="F:ATP binding"/>
    <property type="evidence" value="ECO:0007669"/>
    <property type="project" value="UniProtKB-UniRule"/>
</dbReference>
<comment type="caution">
    <text evidence="17">The sequence shown here is derived from an EMBL/GenBank/DDBJ whole genome shotgun (WGS) entry which is preliminary data.</text>
</comment>
<accession>A0A9D1CKK7</accession>
<evidence type="ECO:0000256" key="12">
    <source>
        <dbReference type="ARBA" id="ARBA00034808"/>
    </source>
</evidence>
<keyword evidence="10" id="KW-0413">Isomerase</keyword>
<dbReference type="Gene3D" id="3.40.50.300">
    <property type="entry name" value="P-loop containing nucleotide triphosphate hydrolases"/>
    <property type="match status" value="4"/>
</dbReference>
<evidence type="ECO:0000256" key="2">
    <source>
        <dbReference type="ARBA" id="ARBA00022741"/>
    </source>
</evidence>
<keyword evidence="2 14" id="KW-0547">Nucleotide-binding</keyword>
<evidence type="ECO:0000256" key="13">
    <source>
        <dbReference type="ARBA" id="ARBA00048988"/>
    </source>
</evidence>
<reference evidence="17" key="1">
    <citation type="submission" date="2020-10" db="EMBL/GenBank/DDBJ databases">
        <authorList>
            <person name="Gilroy R."/>
        </authorList>
    </citation>
    <scope>NUCLEOTIDE SEQUENCE</scope>
    <source>
        <strain evidence="17">CHK165-10780</strain>
    </source>
</reference>
<dbReference type="GO" id="GO:0033202">
    <property type="term" value="C:DNA helicase complex"/>
    <property type="evidence" value="ECO:0007669"/>
    <property type="project" value="TreeGrafter"/>
</dbReference>
<dbReference type="EMBL" id="DVFU01000052">
    <property type="protein sequence ID" value="HIQ64608.1"/>
    <property type="molecule type" value="Genomic_DNA"/>
</dbReference>
<feature type="domain" description="UvrD-like helicase C-terminal" evidence="16">
    <location>
        <begin position="447"/>
        <end position="727"/>
    </location>
</feature>
<dbReference type="InterPro" id="IPR011335">
    <property type="entry name" value="Restrct_endonuc-II-like"/>
</dbReference>
<keyword evidence="1" id="KW-0540">Nuclease</keyword>
<dbReference type="PANTHER" id="PTHR11070:SF48">
    <property type="entry name" value="ATP-DEPENDENT HELICASE_NUCLEASE SUBUNIT A"/>
    <property type="match status" value="1"/>
</dbReference>
<dbReference type="GO" id="GO:0043138">
    <property type="term" value="F:3'-5' DNA helicase activity"/>
    <property type="evidence" value="ECO:0007669"/>
    <property type="project" value="UniProtKB-EC"/>
</dbReference>
<comment type="catalytic activity">
    <reaction evidence="11">
        <text>Couples ATP hydrolysis with the unwinding of duplex DNA by translocating in the 3'-5' direction.</text>
        <dbReference type="EC" id="5.6.2.4"/>
    </reaction>
</comment>
<dbReference type="GO" id="GO:0000725">
    <property type="term" value="P:recombinational repair"/>
    <property type="evidence" value="ECO:0007669"/>
    <property type="project" value="TreeGrafter"/>
</dbReference>
<dbReference type="PANTHER" id="PTHR11070">
    <property type="entry name" value="UVRD / RECB / PCRA DNA HELICASE FAMILY MEMBER"/>
    <property type="match status" value="1"/>
</dbReference>
<evidence type="ECO:0000259" key="16">
    <source>
        <dbReference type="PROSITE" id="PS51217"/>
    </source>
</evidence>
<dbReference type="EC" id="5.6.2.4" evidence="12"/>
<evidence type="ECO:0000256" key="3">
    <source>
        <dbReference type="ARBA" id="ARBA00022763"/>
    </source>
</evidence>
<dbReference type="InterPro" id="IPR014017">
    <property type="entry name" value="DNA_helicase_UvrD-like_C"/>
</dbReference>
<dbReference type="SUPFAM" id="SSF52980">
    <property type="entry name" value="Restriction endonuclease-like"/>
    <property type="match status" value="1"/>
</dbReference>
<evidence type="ECO:0000256" key="10">
    <source>
        <dbReference type="ARBA" id="ARBA00023235"/>
    </source>
</evidence>
<feature type="binding site" evidence="14">
    <location>
        <begin position="23"/>
        <end position="30"/>
    </location>
    <ligand>
        <name>ATP</name>
        <dbReference type="ChEBI" id="CHEBI:30616"/>
    </ligand>
</feature>
<dbReference type="Pfam" id="PF13361">
    <property type="entry name" value="UvrD_C"/>
    <property type="match status" value="1"/>
</dbReference>
<proteinExistence type="predicted"/>
<evidence type="ECO:0000256" key="4">
    <source>
        <dbReference type="ARBA" id="ARBA00022801"/>
    </source>
</evidence>
<dbReference type="InterPro" id="IPR027417">
    <property type="entry name" value="P-loop_NTPase"/>
</dbReference>
<dbReference type="PROSITE" id="PS51198">
    <property type="entry name" value="UVRD_HELICASE_ATP_BIND"/>
    <property type="match status" value="1"/>
</dbReference>
<keyword evidence="9" id="KW-0234">DNA repair</keyword>
<dbReference type="GO" id="GO:0003677">
    <property type="term" value="F:DNA binding"/>
    <property type="evidence" value="ECO:0007669"/>
    <property type="project" value="UniProtKB-KW"/>
</dbReference>
<dbReference type="Gene3D" id="3.90.320.10">
    <property type="match status" value="1"/>
</dbReference>
<evidence type="ECO:0000256" key="6">
    <source>
        <dbReference type="ARBA" id="ARBA00022839"/>
    </source>
</evidence>
<dbReference type="GO" id="GO:0005829">
    <property type="term" value="C:cytosol"/>
    <property type="evidence" value="ECO:0007669"/>
    <property type="project" value="TreeGrafter"/>
</dbReference>
<dbReference type="GO" id="GO:0004527">
    <property type="term" value="F:exonuclease activity"/>
    <property type="evidence" value="ECO:0007669"/>
    <property type="project" value="UniProtKB-KW"/>
</dbReference>
<keyword evidence="8" id="KW-0238">DNA-binding</keyword>
<evidence type="ECO:0000256" key="5">
    <source>
        <dbReference type="ARBA" id="ARBA00022806"/>
    </source>
</evidence>
<evidence type="ECO:0000256" key="7">
    <source>
        <dbReference type="ARBA" id="ARBA00022840"/>
    </source>
</evidence>
<evidence type="ECO:0000256" key="1">
    <source>
        <dbReference type="ARBA" id="ARBA00022722"/>
    </source>
</evidence>
<organism evidence="17 18">
    <name type="scientific">Candidatus Faecenecus gallistercoris</name>
    <dbReference type="NCBI Taxonomy" id="2840793"/>
    <lineage>
        <taxon>Bacteria</taxon>
        <taxon>Bacillati</taxon>
        <taxon>Bacillota</taxon>
        <taxon>Bacillota incertae sedis</taxon>
        <taxon>Candidatus Faecenecus</taxon>
    </lineage>
</organism>
<evidence type="ECO:0000259" key="15">
    <source>
        <dbReference type="PROSITE" id="PS51198"/>
    </source>
</evidence>
<feature type="domain" description="UvrD-like helicase ATP-binding" evidence="15">
    <location>
        <begin position="2"/>
        <end position="426"/>
    </location>
</feature>
<keyword evidence="5 14" id="KW-0347">Helicase</keyword>
<reference evidence="17" key="2">
    <citation type="journal article" date="2021" name="PeerJ">
        <title>Extensive microbial diversity within the chicken gut microbiome revealed by metagenomics and culture.</title>
        <authorList>
            <person name="Gilroy R."/>
            <person name="Ravi A."/>
            <person name="Getino M."/>
            <person name="Pursley I."/>
            <person name="Horton D.L."/>
            <person name="Alikhan N.F."/>
            <person name="Baker D."/>
            <person name="Gharbi K."/>
            <person name="Hall N."/>
            <person name="Watson M."/>
            <person name="Adriaenssens E.M."/>
            <person name="Foster-Nyarko E."/>
            <person name="Jarju S."/>
            <person name="Secka A."/>
            <person name="Antonio M."/>
            <person name="Oren A."/>
            <person name="Chaudhuri R.R."/>
            <person name="La Ragione R."/>
            <person name="Hildebrand F."/>
            <person name="Pallen M.J."/>
        </authorList>
    </citation>
    <scope>NUCLEOTIDE SEQUENCE</scope>
    <source>
        <strain evidence="17">CHK165-10780</strain>
    </source>
</reference>
<dbReference type="Proteomes" id="UP000886725">
    <property type="component" value="Unassembled WGS sequence"/>
</dbReference>
<sequence length="1030" mass="120454">MPKWTNEQQLAIGHEGENIIVSAGAGSGKTAVLSERVLRKLKSGVGIKQLLILTFTKAAAAEMRERIRANIKKNPDLASQLLELDGAYITTFDSYSLSLVKKYHYLLNVSKNIQIGEASVFTIRENEFLDEILMRRYENPTSNFTKLIYDFCTKDDDSLKKSILKINHALDLRYDKVEYLTSYIDTFYQPDTIESYCHLYVSKLFSLQEEMQNIIESLCPLLEEKVSEKVYSFYRKFLDSKTYDEMVGSLDERAPQTPRNSEDDVKAYFAKLSELRKRAKDYLMYPSYQEMKDAIWATEGYAKEIVSILLELDQKMMELKHEEDTYDFTDISKMAIQLLLDHPDIKEEVKQSFQEIMIDEYQDTSDLQETFISLIANHNVYMVGDIKQSIYRFRNANPYIFKEKYENYQKGIDGFKIDLNKNFRSRKEVLDNVNLMFDLLMDSIVGGADYKASHRMVFGNTSYEEQGKSDTSHQMEVYRYDYDKSSEYSKEEIEAFWIAQDIKKKIESGYLVYNFKEENAKPRPCKYQDFVIMLDRSTNFGLYKKIFTYFGIPLAVKKDESIKSTTDLLLFSNILTFIFKIYHHEYDTMYYHTYASIARSFLFSLSDQEIFQTITGKRITESSIYQLAEPIAKELDGLSTTELLDRILTAFSYYEKLLCVGDIDSALARIDNLKRIAKGFESIGMTPSMFQEYLVELTENDQLDLKYKVSEDASNAVRIMTIHASKGLEFPICYFASLDVKFNMRDMNDRFLYDNKTGIITPYFKEGIGDTILKSLYKERYTMEEVSEKIRLFYVAVTRAKEKMIFVLPSREWDKGTDYDSKVSWSSLADMLDSIRDVLSPYTLSIDLKEIPLTHAYHTLTKKEYPTSFSHYVEEEISIPVKPIGQERFSKTTSHILSKQELRAMKFGEHMHEVFESIDILHPNLEKLSKFEKEKVTLFLKHDIVRNAPQAVYQEYEFMTELDGKMQHGIIDLLLQYENRYVIIDYKLKEVTDEAYRKQLDGYKKYIYQKTGKPVEAYLYSILDDRMVAM</sequence>
<protein>
    <recommendedName>
        <fullName evidence="12">DNA 3'-5' helicase</fullName>
        <ecNumber evidence="12">5.6.2.4</ecNumber>
    </recommendedName>
</protein>
<name>A0A9D1CKK7_9FIRM</name>
<dbReference type="InterPro" id="IPR014016">
    <property type="entry name" value="UvrD-like_ATP-bd"/>
</dbReference>
<gene>
    <name evidence="17" type="ORF">IAC85_02600</name>
</gene>
<evidence type="ECO:0000256" key="9">
    <source>
        <dbReference type="ARBA" id="ARBA00023204"/>
    </source>
</evidence>
<dbReference type="InterPro" id="IPR011604">
    <property type="entry name" value="PDDEXK-like_dom_sf"/>
</dbReference>
<keyword evidence="6" id="KW-0269">Exonuclease</keyword>
<evidence type="ECO:0000256" key="8">
    <source>
        <dbReference type="ARBA" id="ARBA00023125"/>
    </source>
</evidence>
<evidence type="ECO:0000313" key="17">
    <source>
        <dbReference type="EMBL" id="HIQ64608.1"/>
    </source>
</evidence>
<evidence type="ECO:0000256" key="14">
    <source>
        <dbReference type="PROSITE-ProRule" id="PRU00560"/>
    </source>
</evidence>
<keyword evidence="7 14" id="KW-0067">ATP-binding</keyword>